<evidence type="ECO:0000256" key="1">
    <source>
        <dbReference type="SAM" id="SignalP"/>
    </source>
</evidence>
<organism evidence="2 3">
    <name type="scientific">Elysia marginata</name>
    <dbReference type="NCBI Taxonomy" id="1093978"/>
    <lineage>
        <taxon>Eukaryota</taxon>
        <taxon>Metazoa</taxon>
        <taxon>Spiralia</taxon>
        <taxon>Lophotrochozoa</taxon>
        <taxon>Mollusca</taxon>
        <taxon>Gastropoda</taxon>
        <taxon>Heterobranchia</taxon>
        <taxon>Euthyneura</taxon>
        <taxon>Panpulmonata</taxon>
        <taxon>Sacoglossa</taxon>
        <taxon>Placobranchoidea</taxon>
        <taxon>Plakobranchidae</taxon>
        <taxon>Elysia</taxon>
    </lineage>
</organism>
<gene>
    <name evidence="2" type="ORF">ElyMa_005544700</name>
</gene>
<dbReference type="AlphaFoldDB" id="A0AAV4EZF7"/>
<reference evidence="2 3" key="1">
    <citation type="journal article" date="2021" name="Elife">
        <title>Chloroplast acquisition without the gene transfer in kleptoplastic sea slugs, Plakobranchus ocellatus.</title>
        <authorList>
            <person name="Maeda T."/>
            <person name="Takahashi S."/>
            <person name="Yoshida T."/>
            <person name="Shimamura S."/>
            <person name="Takaki Y."/>
            <person name="Nagai Y."/>
            <person name="Toyoda A."/>
            <person name="Suzuki Y."/>
            <person name="Arimoto A."/>
            <person name="Ishii H."/>
            <person name="Satoh N."/>
            <person name="Nishiyama T."/>
            <person name="Hasebe M."/>
            <person name="Maruyama T."/>
            <person name="Minagawa J."/>
            <person name="Obokata J."/>
            <person name="Shigenobu S."/>
        </authorList>
    </citation>
    <scope>NUCLEOTIDE SEQUENCE [LARGE SCALE GENOMIC DNA]</scope>
</reference>
<dbReference type="Proteomes" id="UP000762676">
    <property type="component" value="Unassembled WGS sequence"/>
</dbReference>
<name>A0AAV4EZF7_9GAST</name>
<evidence type="ECO:0000313" key="3">
    <source>
        <dbReference type="Proteomes" id="UP000762676"/>
    </source>
</evidence>
<feature type="chain" id="PRO_5043382946" evidence="1">
    <location>
        <begin position="19"/>
        <end position="198"/>
    </location>
</feature>
<protein>
    <submittedName>
        <fullName evidence="2">Uncharacterized protein</fullName>
    </submittedName>
</protein>
<proteinExistence type="predicted"/>
<keyword evidence="1" id="KW-0732">Signal</keyword>
<sequence length="198" mass="21934">MKSIVTAVFLLLASEALCAQICQPPQAETVFYRTHKMEDLYMAQDFDQGKILIVFKSSTGQNDEWSIVDLNAERTYMHSADGSCQYVNHGPSGGKLGYELFQQCLPAHAKLERSGDVDLYSMQSQSDGLKWLVAMKPIPDTEYYSMYFSRFFSRGVAGIGVVPVLDTFGVVYKHTLGLSDPTIFDKDVSACVEGPSGE</sequence>
<keyword evidence="3" id="KW-1185">Reference proteome</keyword>
<evidence type="ECO:0000313" key="2">
    <source>
        <dbReference type="EMBL" id="GFR65920.1"/>
    </source>
</evidence>
<comment type="caution">
    <text evidence="2">The sequence shown here is derived from an EMBL/GenBank/DDBJ whole genome shotgun (WGS) entry which is preliminary data.</text>
</comment>
<dbReference type="EMBL" id="BMAT01011062">
    <property type="protein sequence ID" value="GFR65920.1"/>
    <property type="molecule type" value="Genomic_DNA"/>
</dbReference>
<feature type="signal peptide" evidence="1">
    <location>
        <begin position="1"/>
        <end position="18"/>
    </location>
</feature>
<accession>A0AAV4EZF7</accession>